<dbReference type="PROSITE" id="PS51708">
    <property type="entry name" value="CHAD"/>
    <property type="match status" value="1"/>
</dbReference>
<dbReference type="SMART" id="SM01118">
    <property type="entry name" value="CYTH"/>
    <property type="match status" value="1"/>
</dbReference>
<evidence type="ECO:0000259" key="3">
    <source>
        <dbReference type="PROSITE" id="PS51708"/>
    </source>
</evidence>
<accession>A0A1I2IIU7</accession>
<reference evidence="4 5" key="1">
    <citation type="submission" date="2016-10" db="EMBL/GenBank/DDBJ databases">
        <authorList>
            <person name="de Groot N.N."/>
        </authorList>
    </citation>
    <scope>NUCLEOTIDE SEQUENCE [LARGE SCALE GENOMIC DNA]</scope>
    <source>
        <strain evidence="4 5">DSM 43019</strain>
    </source>
</reference>
<evidence type="ECO:0000256" key="1">
    <source>
        <dbReference type="SAM" id="MobiDB-lite"/>
    </source>
</evidence>
<evidence type="ECO:0000313" key="4">
    <source>
        <dbReference type="EMBL" id="SFF42272.1"/>
    </source>
</evidence>
<evidence type="ECO:0000313" key="5">
    <source>
        <dbReference type="Proteomes" id="UP000199645"/>
    </source>
</evidence>
<dbReference type="Gene3D" id="1.40.20.10">
    <property type="entry name" value="CHAD domain"/>
    <property type="match status" value="1"/>
</dbReference>
<dbReference type="Proteomes" id="UP000199645">
    <property type="component" value="Unassembled WGS sequence"/>
</dbReference>
<dbReference type="SUPFAM" id="SSF55154">
    <property type="entry name" value="CYTH-like phosphatases"/>
    <property type="match status" value="1"/>
</dbReference>
<dbReference type="PANTHER" id="PTHR39339">
    <property type="entry name" value="SLR1444 PROTEIN"/>
    <property type="match status" value="1"/>
</dbReference>
<gene>
    <name evidence="4" type="ORF">SAMN05421541_110110</name>
</gene>
<dbReference type="SMART" id="SM00880">
    <property type="entry name" value="CHAD"/>
    <property type="match status" value="1"/>
</dbReference>
<dbReference type="Pfam" id="PF05235">
    <property type="entry name" value="CHAD"/>
    <property type="match status" value="1"/>
</dbReference>
<feature type="domain" description="CYTH" evidence="2">
    <location>
        <begin position="24"/>
        <end position="217"/>
    </location>
</feature>
<dbReference type="InterPro" id="IPR007899">
    <property type="entry name" value="CHAD_dom"/>
</dbReference>
<feature type="domain" description="CHAD" evidence="3">
    <location>
        <begin position="223"/>
        <end position="485"/>
    </location>
</feature>
<feature type="region of interest" description="Disordered" evidence="1">
    <location>
        <begin position="82"/>
        <end position="109"/>
    </location>
</feature>
<dbReference type="STRING" id="35752.SAMN05421541_110110"/>
<dbReference type="PANTHER" id="PTHR39339:SF1">
    <property type="entry name" value="CHAD DOMAIN-CONTAINING PROTEIN"/>
    <property type="match status" value="1"/>
</dbReference>
<dbReference type="Gene3D" id="2.40.320.10">
    <property type="entry name" value="Hypothetical Protein Pfu-838710-001"/>
    <property type="match status" value="1"/>
</dbReference>
<sequence>MPGEPETWLCTGLRARHHGRVEIATETERKYDVPETFELPDLVGVGGIAGVDGAETHDLDATYFDTEDLRLMRNRRTLRRRSGGNDAGWHLKTPGDGSGRTEHRLQGSGTEVPGELTALVRSIVRRSPLGPVARLRTHRVETPLRDAGGRTLALVAQDRVTAESDGAETVWQEVEVELVDGDAAVLDEVERRLFDAGARPAEGPSKVARALAARLAATKSKKIKETTNPVILYAREQRDAILGHDPAARRGEPRAVHQMRVATRRLRSTLKTYKKAFDEQELRDELRWLAGVLGAVRDPQVLEEKLLGLVEEAGPEFAHTAQRVRDHLEHRIGTGRAELAEALESDRYLDLLDRIDELVDRGSLKTPDPVRRAGKVLAKADAKLDAALASGVEEEIHESRKGFKQARYAVELIAPSSDKPAKRLVKALTDLQDGLGDYQDSNIARGVLRELGPDSFHFGVLYGRQEQVGREALAGVPALARAARRRKVRRVF</sequence>
<dbReference type="Pfam" id="PF01928">
    <property type="entry name" value="CYTH"/>
    <property type="match status" value="1"/>
</dbReference>
<dbReference type="InterPro" id="IPR023577">
    <property type="entry name" value="CYTH_domain"/>
</dbReference>
<proteinExistence type="predicted"/>
<dbReference type="InterPro" id="IPR038186">
    <property type="entry name" value="CHAD_dom_sf"/>
</dbReference>
<dbReference type="InterPro" id="IPR033469">
    <property type="entry name" value="CYTH-like_dom_sf"/>
</dbReference>
<dbReference type="PROSITE" id="PS51707">
    <property type="entry name" value="CYTH"/>
    <property type="match status" value="1"/>
</dbReference>
<keyword evidence="5" id="KW-1185">Reference proteome</keyword>
<dbReference type="EMBL" id="FONV01000010">
    <property type="protein sequence ID" value="SFF42272.1"/>
    <property type="molecule type" value="Genomic_DNA"/>
</dbReference>
<dbReference type="CDD" id="cd07374">
    <property type="entry name" value="CYTH-like_Pase"/>
    <property type="match status" value="1"/>
</dbReference>
<evidence type="ECO:0000259" key="2">
    <source>
        <dbReference type="PROSITE" id="PS51707"/>
    </source>
</evidence>
<name>A0A1I2IIU7_9ACTN</name>
<organism evidence="4 5">
    <name type="scientific">Actinoplanes philippinensis</name>
    <dbReference type="NCBI Taxonomy" id="35752"/>
    <lineage>
        <taxon>Bacteria</taxon>
        <taxon>Bacillati</taxon>
        <taxon>Actinomycetota</taxon>
        <taxon>Actinomycetes</taxon>
        <taxon>Micromonosporales</taxon>
        <taxon>Micromonosporaceae</taxon>
        <taxon>Actinoplanes</taxon>
    </lineage>
</organism>
<dbReference type="AlphaFoldDB" id="A0A1I2IIU7"/>
<protein>
    <submittedName>
        <fullName evidence="4">CHAD domain-containing protein</fullName>
    </submittedName>
</protein>